<dbReference type="AlphaFoldDB" id="A0AAT9HWD0"/>
<sequence>MQHGDPLLERALGGPAVVDRLFVAEDEKRYPVYGFSSIRLMPGMESSLSLMSVPPVASGSAAVAAPAVLKVPMSTVSASSHLSALRMRTPL</sequence>
<evidence type="ECO:0000313" key="1">
    <source>
        <dbReference type="EMBL" id="BFO21696.1"/>
    </source>
</evidence>
<accession>A0AAT9HWD0</accession>
<name>A0AAT9HWD0_9ACTN</name>
<reference evidence="1" key="1">
    <citation type="submission" date="2024-06" db="EMBL/GenBank/DDBJ databases">
        <authorList>
            <consortium name="consrtm"/>
            <person name="Uemura M."/>
            <person name="Terahara T."/>
        </authorList>
    </citation>
    <scope>NUCLEOTIDE SEQUENCE</scope>
    <source>
        <strain evidence="1">KM77-8</strain>
    </source>
</reference>
<organism evidence="1">
    <name type="scientific">Streptomyces haneummycinicus</name>
    <dbReference type="NCBI Taxonomy" id="3074435"/>
    <lineage>
        <taxon>Bacteria</taxon>
        <taxon>Bacillati</taxon>
        <taxon>Actinomycetota</taxon>
        <taxon>Actinomycetes</taxon>
        <taxon>Kitasatosporales</taxon>
        <taxon>Streptomycetaceae</taxon>
        <taxon>Streptomyces</taxon>
    </lineage>
</organism>
<dbReference type="EMBL" id="AP035768">
    <property type="protein sequence ID" value="BFO21696.1"/>
    <property type="molecule type" value="Genomic_DNA"/>
</dbReference>
<proteinExistence type="predicted"/>
<reference evidence="1" key="2">
    <citation type="submission" date="2024-07" db="EMBL/GenBank/DDBJ databases">
        <title>Streptomyces haneummycinica sp. nov., a new antibiotic-producing actinobacterium isolated from marine sediment.</title>
        <authorList>
            <person name="Uemura M."/>
            <person name="Hamada M."/>
            <person name="Hirano S."/>
            <person name="Kobayashi K."/>
            <person name="Ohshiro T."/>
            <person name="Kobayashi T."/>
            <person name="Terahara T."/>
        </authorList>
    </citation>
    <scope>NUCLEOTIDE SEQUENCE</scope>
    <source>
        <strain evidence="1">KM77-8</strain>
    </source>
</reference>
<protein>
    <submittedName>
        <fullName evidence="1">Uncharacterized protein</fullName>
    </submittedName>
</protein>
<gene>
    <name evidence="1" type="ORF">SHKM778_80840</name>
</gene>